<dbReference type="Proteomes" id="UP000470771">
    <property type="component" value="Unassembled WGS sequence"/>
</dbReference>
<dbReference type="AlphaFoldDB" id="A0A6N9NGM7"/>
<evidence type="ECO:0000313" key="1">
    <source>
        <dbReference type="EMBL" id="NBG64964.1"/>
    </source>
</evidence>
<gene>
    <name evidence="1" type="ORF">GQN54_02470</name>
</gene>
<reference evidence="1 2" key="1">
    <citation type="submission" date="2019-12" db="EMBL/GenBank/DDBJ databases">
        <authorList>
            <person name="Zhao J."/>
        </authorList>
    </citation>
    <scope>NUCLEOTIDE SEQUENCE [LARGE SCALE GENOMIC DNA]</scope>
    <source>
        <strain evidence="1 2">S-15</strain>
    </source>
</reference>
<dbReference type="RefSeq" id="WP_160631607.1">
    <property type="nucleotide sequence ID" value="NZ_WWNE01000003.1"/>
</dbReference>
<proteinExistence type="predicted"/>
<accession>A0A6N9NGM7</accession>
<comment type="caution">
    <text evidence="1">The sequence shown here is derived from an EMBL/GenBank/DDBJ whole genome shotgun (WGS) entry which is preliminary data.</text>
</comment>
<protein>
    <submittedName>
        <fullName evidence="1">Uncharacterized protein</fullName>
    </submittedName>
</protein>
<keyword evidence="2" id="KW-1185">Reference proteome</keyword>
<evidence type="ECO:0000313" key="2">
    <source>
        <dbReference type="Proteomes" id="UP000470771"/>
    </source>
</evidence>
<dbReference type="EMBL" id="WWNE01000003">
    <property type="protein sequence ID" value="NBG64964.1"/>
    <property type="molecule type" value="Genomic_DNA"/>
</dbReference>
<name>A0A6N9NGM7_9FLAO</name>
<organism evidence="1 2">
    <name type="scientific">Acidiluteibacter ferrifornacis</name>
    <dbReference type="NCBI Taxonomy" id="2692424"/>
    <lineage>
        <taxon>Bacteria</taxon>
        <taxon>Pseudomonadati</taxon>
        <taxon>Bacteroidota</taxon>
        <taxon>Flavobacteriia</taxon>
        <taxon>Flavobacteriales</taxon>
        <taxon>Cryomorphaceae</taxon>
        <taxon>Acidiluteibacter</taxon>
    </lineage>
</organism>
<sequence length="137" mass="16091">MRSFSYDRIVDDKANYILYRIKSREKDTTLVGLNFLIVNNWLQDENYILAEFHPYSFIDGGLFSKNKNRCDTLMLNGSDAEAHFIFAAHFFEQLTAGSNFYFRNQQDKLVELGISEKHRKSLSKTLSDYFRLVGKLR</sequence>